<accession>A0ABR0XJH0</accession>
<proteinExistence type="predicted"/>
<dbReference type="Pfam" id="PF04450">
    <property type="entry name" value="BSP"/>
    <property type="match status" value="1"/>
</dbReference>
<feature type="chain" id="PRO_5045082515" description="Plant basic secretory protein" evidence="1">
    <location>
        <begin position="29"/>
        <end position="236"/>
    </location>
</feature>
<dbReference type="Proteomes" id="UP001318860">
    <property type="component" value="Unassembled WGS sequence"/>
</dbReference>
<comment type="caution">
    <text evidence="2">The sequence shown here is derived from an EMBL/GenBank/DDBJ whole genome shotgun (WGS) entry which is preliminary data.</text>
</comment>
<gene>
    <name evidence="2" type="ORF">DH2020_006605</name>
</gene>
<feature type="signal peptide" evidence="1">
    <location>
        <begin position="1"/>
        <end position="28"/>
    </location>
</feature>
<evidence type="ECO:0000313" key="2">
    <source>
        <dbReference type="EMBL" id="KAK6159291.1"/>
    </source>
</evidence>
<dbReference type="PANTHER" id="PTHR33321:SF12">
    <property type="entry name" value="PLANT BASIC SECRETORY PROTEIN (BSP) FAMILY PROTEIN"/>
    <property type="match status" value="1"/>
</dbReference>
<keyword evidence="3" id="KW-1185">Reference proteome</keyword>
<dbReference type="EMBL" id="JABTTQ020000004">
    <property type="protein sequence ID" value="KAK6159291.1"/>
    <property type="molecule type" value="Genomic_DNA"/>
</dbReference>
<evidence type="ECO:0000256" key="1">
    <source>
        <dbReference type="SAM" id="SignalP"/>
    </source>
</evidence>
<dbReference type="PANTHER" id="PTHR33321">
    <property type="match status" value="1"/>
</dbReference>
<evidence type="ECO:0008006" key="4">
    <source>
        <dbReference type="Google" id="ProtNLM"/>
    </source>
</evidence>
<sequence>MSKKLHNDISLLSLLLLLSLSLLQTILAVEYTVTNTVPDTPGGSRFDAEIGVQYTINTVKTINQFIWKVFKQNSDAQRKHVPVLTVNITELNDGALGETGGDTIYISAMGIQSFPPGQARFEFTSLMYHETTHIFQWSGQGTAPGGLTEGVADYIMVKSKYYDPGSYTKPGEGNKWDEGYGVTARFLEYCDGLRDGFTADLNNKMREVYKDEYFEELLGKPLDQVWSEYKAKYANI</sequence>
<name>A0ABR0XJH0_REHGL</name>
<keyword evidence="1" id="KW-0732">Signal</keyword>
<evidence type="ECO:0000313" key="3">
    <source>
        <dbReference type="Proteomes" id="UP001318860"/>
    </source>
</evidence>
<organism evidence="2 3">
    <name type="scientific">Rehmannia glutinosa</name>
    <name type="common">Chinese foxglove</name>
    <dbReference type="NCBI Taxonomy" id="99300"/>
    <lineage>
        <taxon>Eukaryota</taxon>
        <taxon>Viridiplantae</taxon>
        <taxon>Streptophyta</taxon>
        <taxon>Embryophyta</taxon>
        <taxon>Tracheophyta</taxon>
        <taxon>Spermatophyta</taxon>
        <taxon>Magnoliopsida</taxon>
        <taxon>eudicotyledons</taxon>
        <taxon>Gunneridae</taxon>
        <taxon>Pentapetalae</taxon>
        <taxon>asterids</taxon>
        <taxon>lamiids</taxon>
        <taxon>Lamiales</taxon>
        <taxon>Orobanchaceae</taxon>
        <taxon>Rehmannieae</taxon>
        <taxon>Rehmannia</taxon>
    </lineage>
</organism>
<dbReference type="InterPro" id="IPR007541">
    <property type="entry name" value="Uncharacterised_BSP"/>
</dbReference>
<protein>
    <recommendedName>
        <fullName evidence="4">Plant basic secretory protein</fullName>
    </recommendedName>
</protein>
<reference evidence="2 3" key="1">
    <citation type="journal article" date="2021" name="Comput. Struct. Biotechnol. J.">
        <title>De novo genome assembly of the potent medicinal plant Rehmannia glutinosa using nanopore technology.</title>
        <authorList>
            <person name="Ma L."/>
            <person name="Dong C."/>
            <person name="Song C."/>
            <person name="Wang X."/>
            <person name="Zheng X."/>
            <person name="Niu Y."/>
            <person name="Chen S."/>
            <person name="Feng W."/>
        </authorList>
    </citation>
    <scope>NUCLEOTIDE SEQUENCE [LARGE SCALE GENOMIC DNA]</scope>
    <source>
        <strain evidence="2">DH-2019</strain>
    </source>
</reference>